<dbReference type="PANTHER" id="PTHR12558">
    <property type="entry name" value="CELL DIVISION CYCLE 16,23,27"/>
    <property type="match status" value="1"/>
</dbReference>
<keyword evidence="2" id="KW-1133">Transmembrane helix</keyword>
<dbReference type="InterPro" id="IPR011990">
    <property type="entry name" value="TPR-like_helical_dom_sf"/>
</dbReference>
<keyword evidence="1" id="KW-0802">TPR repeat</keyword>
<dbReference type="SMART" id="SM00028">
    <property type="entry name" value="TPR"/>
    <property type="match status" value="4"/>
</dbReference>
<reference evidence="3" key="1">
    <citation type="submission" date="2021-05" db="EMBL/GenBank/DDBJ databases">
        <authorList>
            <person name="Pietrasiak N."/>
            <person name="Ward R."/>
            <person name="Stajich J.E."/>
            <person name="Kurbessoian T."/>
        </authorList>
    </citation>
    <scope>NUCLEOTIDE SEQUENCE</scope>
    <source>
        <strain evidence="3">UHER 2000/2452</strain>
    </source>
</reference>
<keyword evidence="2" id="KW-0472">Membrane</keyword>
<evidence type="ECO:0000256" key="2">
    <source>
        <dbReference type="SAM" id="Phobius"/>
    </source>
</evidence>
<dbReference type="InterPro" id="IPR019734">
    <property type="entry name" value="TPR_rpt"/>
</dbReference>
<protein>
    <submittedName>
        <fullName evidence="3">Tetratricopeptide repeat protein</fullName>
    </submittedName>
</protein>
<comment type="caution">
    <text evidence="3">The sequence shown here is derived from an EMBL/GenBank/DDBJ whole genome shotgun (WGS) entry which is preliminary data.</text>
</comment>
<proteinExistence type="predicted"/>
<accession>A0A951Q668</accession>
<dbReference type="AlphaFoldDB" id="A0A951Q668"/>
<keyword evidence="2" id="KW-0812">Transmembrane</keyword>
<dbReference type="Proteomes" id="UP000757435">
    <property type="component" value="Unassembled WGS sequence"/>
</dbReference>
<organism evidence="3 4">
    <name type="scientific">Drouetiella hepatica Uher 2000/2452</name>
    <dbReference type="NCBI Taxonomy" id="904376"/>
    <lineage>
        <taxon>Bacteria</taxon>
        <taxon>Bacillati</taxon>
        <taxon>Cyanobacteriota</taxon>
        <taxon>Cyanophyceae</taxon>
        <taxon>Oculatellales</taxon>
        <taxon>Oculatellaceae</taxon>
        <taxon>Drouetiella</taxon>
    </lineage>
</organism>
<gene>
    <name evidence="3" type="ORF">KME15_00130</name>
</gene>
<evidence type="ECO:0000313" key="4">
    <source>
        <dbReference type="Proteomes" id="UP000757435"/>
    </source>
</evidence>
<sequence length="476" mass="52048">MKQLFFPRRSSPFWLTMLLGLPIASIVLVATQSNFQSSLDAVISRVWNKEAEPYRYRYFESAERMENPIGRIEQEIALYQERLRRDPMSALSLSSLATAYIQMAKVTGEGNWYLLAEQSAQQSLASLPYGNPEALMLLARVAEAKHDFTGALNLAAQVPDHKDSIGIQVTSNLATGKLDLASQAADQLVDRLPSVSALTLRALVKTAEGKDTEALQNFQDAIASEEPGELTASARTRTLLGRFYYERGNLELAEALYREALRIQPGLPLALMNLAQLKIRQGDYGAADRHYAEILATSRGTPRAFDPLVLRGQARIQKLQGNDTQAQALWTQAESLLRQTLTTGQEATGSAFGHRRDLAHLLLERGNPQDIPEAVSLMQAEIKIRRDAETLSTYAGALLAHGQTQQAQQVIQEAIATGIRNASLYDRAAAIEAALGNQVQALGNQAQTSSQKALQIDPQFGDRARNALNLAAGLGG</sequence>
<dbReference type="EMBL" id="JAHHHD010000001">
    <property type="protein sequence ID" value="MBW4657058.1"/>
    <property type="molecule type" value="Genomic_DNA"/>
</dbReference>
<dbReference type="SUPFAM" id="SSF48452">
    <property type="entry name" value="TPR-like"/>
    <property type="match status" value="2"/>
</dbReference>
<dbReference type="Pfam" id="PF13424">
    <property type="entry name" value="TPR_12"/>
    <property type="match status" value="1"/>
</dbReference>
<evidence type="ECO:0000313" key="3">
    <source>
        <dbReference type="EMBL" id="MBW4657058.1"/>
    </source>
</evidence>
<feature type="repeat" description="TPR" evidence="1">
    <location>
        <begin position="234"/>
        <end position="267"/>
    </location>
</feature>
<evidence type="ECO:0000256" key="1">
    <source>
        <dbReference type="PROSITE-ProRule" id="PRU00339"/>
    </source>
</evidence>
<dbReference type="Gene3D" id="1.25.40.10">
    <property type="entry name" value="Tetratricopeptide repeat domain"/>
    <property type="match status" value="3"/>
</dbReference>
<dbReference type="PANTHER" id="PTHR12558:SF13">
    <property type="entry name" value="CELL DIVISION CYCLE PROTEIN 27 HOMOLOG"/>
    <property type="match status" value="1"/>
</dbReference>
<reference evidence="3" key="2">
    <citation type="journal article" date="2022" name="Microbiol. Resour. Announc.">
        <title>Metagenome Sequencing to Explore Phylogenomics of Terrestrial Cyanobacteria.</title>
        <authorList>
            <person name="Ward R.D."/>
            <person name="Stajich J.E."/>
            <person name="Johansen J.R."/>
            <person name="Huntemann M."/>
            <person name="Clum A."/>
            <person name="Foster B."/>
            <person name="Foster B."/>
            <person name="Roux S."/>
            <person name="Palaniappan K."/>
            <person name="Varghese N."/>
            <person name="Mukherjee S."/>
            <person name="Reddy T.B.K."/>
            <person name="Daum C."/>
            <person name="Copeland A."/>
            <person name="Chen I.A."/>
            <person name="Ivanova N.N."/>
            <person name="Kyrpides N.C."/>
            <person name="Shapiro N."/>
            <person name="Eloe-Fadrosh E.A."/>
            <person name="Pietrasiak N."/>
        </authorList>
    </citation>
    <scope>NUCLEOTIDE SEQUENCE</scope>
    <source>
        <strain evidence="3">UHER 2000/2452</strain>
    </source>
</reference>
<dbReference type="PROSITE" id="PS50005">
    <property type="entry name" value="TPR"/>
    <property type="match status" value="1"/>
</dbReference>
<feature type="transmembrane region" description="Helical" evidence="2">
    <location>
        <begin position="12"/>
        <end position="30"/>
    </location>
</feature>
<name>A0A951Q668_9CYAN</name>